<reference evidence="2" key="1">
    <citation type="journal article" date="2017" name="Nat. Microbiol.">
        <title>Global analysis of biosynthetic gene clusters reveals vast potential of secondary metabolite production in Penicillium species.</title>
        <authorList>
            <person name="Nielsen J.C."/>
            <person name="Grijseels S."/>
            <person name="Prigent S."/>
            <person name="Ji B."/>
            <person name="Dainat J."/>
            <person name="Nielsen K.F."/>
            <person name="Frisvad J.C."/>
            <person name="Workman M."/>
            <person name="Nielsen J."/>
        </authorList>
    </citation>
    <scope>NUCLEOTIDE SEQUENCE [LARGE SCALE GENOMIC DNA]</scope>
    <source>
        <strain evidence="2">IBT 29525</strain>
    </source>
</reference>
<dbReference type="Gene3D" id="3.20.20.370">
    <property type="entry name" value="Glycoside hydrolase/deacetylase"/>
    <property type="match status" value="1"/>
</dbReference>
<dbReference type="STRING" id="60172.A0A1V6RBA5"/>
<gene>
    <name evidence="1" type="ORF">PENSOL_c008G05901</name>
</gene>
<evidence type="ECO:0000313" key="2">
    <source>
        <dbReference type="Proteomes" id="UP000191612"/>
    </source>
</evidence>
<protein>
    <submittedName>
        <fullName evidence="1">Uncharacterized protein</fullName>
    </submittedName>
</protein>
<dbReference type="Proteomes" id="UP000191612">
    <property type="component" value="Unassembled WGS sequence"/>
</dbReference>
<dbReference type="AlphaFoldDB" id="A0A1V6RBA5"/>
<comment type="caution">
    <text evidence="1">The sequence shown here is derived from an EMBL/GenBank/DDBJ whole genome shotgun (WGS) entry which is preliminary data.</text>
</comment>
<sequence>MAEEGLLYDSATTHDDRPYFADVSGRLMLVLPYAVDTNDARFWCWKAKNQVEAEQKHPDFTDTTIKHEGCSPYRIGTCDGDKQASGVSSENKAIGTWDIGKNPFDDLGNSMIPIDITAGFLQSRLSLVGKIDPTVWAEG</sequence>
<accession>A0A1V6RBA5</accession>
<proteinExistence type="predicted"/>
<keyword evidence="2" id="KW-1185">Reference proteome</keyword>
<evidence type="ECO:0000313" key="1">
    <source>
        <dbReference type="EMBL" id="OQD98810.1"/>
    </source>
</evidence>
<organism evidence="1 2">
    <name type="scientific">Penicillium solitum</name>
    <dbReference type="NCBI Taxonomy" id="60172"/>
    <lineage>
        <taxon>Eukaryota</taxon>
        <taxon>Fungi</taxon>
        <taxon>Dikarya</taxon>
        <taxon>Ascomycota</taxon>
        <taxon>Pezizomycotina</taxon>
        <taxon>Eurotiomycetes</taxon>
        <taxon>Eurotiomycetidae</taxon>
        <taxon>Eurotiales</taxon>
        <taxon>Aspergillaceae</taxon>
        <taxon>Penicillium</taxon>
    </lineage>
</organism>
<dbReference type="EMBL" id="MDYO01000008">
    <property type="protein sequence ID" value="OQD98810.1"/>
    <property type="molecule type" value="Genomic_DNA"/>
</dbReference>
<name>A0A1V6RBA5_9EURO</name>